<dbReference type="CDD" id="cd21631">
    <property type="entry name" value="RHH_CopG_NikR-like"/>
    <property type="match status" value="1"/>
</dbReference>
<dbReference type="InterPro" id="IPR013321">
    <property type="entry name" value="Arc_rbn_hlx_hlx"/>
</dbReference>
<reference evidence="3" key="1">
    <citation type="journal article" date="2019" name="Int. J. Syst. Evol. Microbiol.">
        <title>The Global Catalogue of Microorganisms (GCM) 10K type strain sequencing project: providing services to taxonomists for standard genome sequencing and annotation.</title>
        <authorList>
            <consortium name="The Broad Institute Genomics Platform"/>
            <consortium name="The Broad Institute Genome Sequencing Center for Infectious Disease"/>
            <person name="Wu L."/>
            <person name="Ma J."/>
        </authorList>
    </citation>
    <scope>NUCLEOTIDE SEQUENCE [LARGE SCALE GENOMIC DNA]</scope>
    <source>
        <strain evidence="3">KCTC 32255</strain>
    </source>
</reference>
<keyword evidence="3" id="KW-1185">Reference proteome</keyword>
<dbReference type="InterPro" id="IPR010985">
    <property type="entry name" value="Ribbon_hlx_hlx"/>
</dbReference>
<dbReference type="SUPFAM" id="SSF47598">
    <property type="entry name" value="Ribbon-helix-helix"/>
    <property type="match status" value="1"/>
</dbReference>
<name>A0ABW2BZC4_9PSEU</name>
<dbReference type="InterPro" id="IPR002145">
    <property type="entry name" value="CopG"/>
</dbReference>
<evidence type="ECO:0000313" key="2">
    <source>
        <dbReference type="EMBL" id="MFC6867618.1"/>
    </source>
</evidence>
<dbReference type="Proteomes" id="UP001596337">
    <property type="component" value="Unassembled WGS sequence"/>
</dbReference>
<dbReference type="Gene3D" id="1.10.1220.10">
    <property type="entry name" value="Met repressor-like"/>
    <property type="match status" value="1"/>
</dbReference>
<accession>A0ABW2BZC4</accession>
<dbReference type="RefSeq" id="WP_345401127.1">
    <property type="nucleotide sequence ID" value="NZ_BAABLA010000104.1"/>
</dbReference>
<dbReference type="EMBL" id="JBHSXX010000001">
    <property type="protein sequence ID" value="MFC6867618.1"/>
    <property type="molecule type" value="Genomic_DNA"/>
</dbReference>
<proteinExistence type="predicted"/>
<protein>
    <submittedName>
        <fullName evidence="2">CopG family transcriptional regulator</fullName>
    </submittedName>
</protein>
<organism evidence="2 3">
    <name type="scientific">Haloechinothrix salitolerans</name>
    <dbReference type="NCBI Taxonomy" id="926830"/>
    <lineage>
        <taxon>Bacteria</taxon>
        <taxon>Bacillati</taxon>
        <taxon>Actinomycetota</taxon>
        <taxon>Actinomycetes</taxon>
        <taxon>Pseudonocardiales</taxon>
        <taxon>Pseudonocardiaceae</taxon>
        <taxon>Haloechinothrix</taxon>
    </lineage>
</organism>
<evidence type="ECO:0000313" key="3">
    <source>
        <dbReference type="Proteomes" id="UP001596337"/>
    </source>
</evidence>
<feature type="domain" description="Ribbon-helix-helix protein CopG" evidence="1">
    <location>
        <begin position="2"/>
        <end position="36"/>
    </location>
</feature>
<comment type="caution">
    <text evidence="2">The sequence shown here is derived from an EMBL/GenBank/DDBJ whole genome shotgun (WGS) entry which is preliminary data.</text>
</comment>
<dbReference type="Pfam" id="PF01402">
    <property type="entry name" value="RHH_1"/>
    <property type="match status" value="1"/>
</dbReference>
<sequence length="85" mass="9545">MKRTNIYLDDEQTELLDRLARSQGISRAEMIRRLLDGALRNEVDDVAADLAAIDESFGVLASADWPERGTGDREAHLARMWEIGS</sequence>
<gene>
    <name evidence="2" type="ORF">ACFQGD_10700</name>
</gene>
<evidence type="ECO:0000259" key="1">
    <source>
        <dbReference type="Pfam" id="PF01402"/>
    </source>
</evidence>